<keyword evidence="3" id="KW-0560">Oxidoreductase</keyword>
<dbReference type="Pfam" id="PF23441">
    <property type="entry name" value="SDR"/>
    <property type="match status" value="2"/>
</dbReference>
<comment type="similarity">
    <text evidence="1">Belongs to the short-chain dehydrogenases/reductases (SDR) family.</text>
</comment>
<evidence type="ECO:0000313" key="4">
    <source>
        <dbReference type="EMBL" id="RWA08579.1"/>
    </source>
</evidence>
<dbReference type="Gene3D" id="3.40.50.720">
    <property type="entry name" value="NAD(P)-binding Rossmann-like Domain"/>
    <property type="match status" value="2"/>
</dbReference>
<dbReference type="STRING" id="363999.A0A439D2A9"/>
<evidence type="ECO:0008006" key="6">
    <source>
        <dbReference type="Google" id="ProtNLM"/>
    </source>
</evidence>
<sequence>MPPIAGHSVLILGGSSGIGFSVAKLCLAENSRVAIASSRQAKVDDAVKRLKEAFPNAKHQPVGYTIDLSSEAVEKNLEELLSKVTNQGTEPLDHIITTAGKPDVRPIADATSRISPTFLREGPSASIILTSGQVAEKPYPGYSVFAAYAAAQHGLARSLAYDLAPRRVNCVSPGATETEMWGEYREMIRGISAEKSLLGKAGSPDEVAEAYVYLMKNTDATGSVVSSNAGSTLK</sequence>
<dbReference type="EMBL" id="RYZI01000193">
    <property type="protein sequence ID" value="RWA08579.1"/>
    <property type="molecule type" value="Genomic_DNA"/>
</dbReference>
<reference evidence="4 5" key="1">
    <citation type="submission" date="2018-12" db="EMBL/GenBank/DDBJ databases">
        <title>Draft genome sequence of Xylaria grammica IHI A82.</title>
        <authorList>
            <person name="Buettner E."/>
            <person name="Kellner H."/>
        </authorList>
    </citation>
    <scope>NUCLEOTIDE SEQUENCE [LARGE SCALE GENOMIC DNA]</scope>
    <source>
        <strain evidence="4 5">IHI A82</strain>
    </source>
</reference>
<keyword evidence="2" id="KW-0521">NADP</keyword>
<evidence type="ECO:0000256" key="1">
    <source>
        <dbReference type="ARBA" id="ARBA00006484"/>
    </source>
</evidence>
<dbReference type="PANTHER" id="PTHR43477:SF1">
    <property type="entry name" value="DIHYDROANTICAPSIN 7-DEHYDROGENASE"/>
    <property type="match status" value="1"/>
</dbReference>
<organism evidence="4 5">
    <name type="scientific">Xylaria grammica</name>
    <dbReference type="NCBI Taxonomy" id="363999"/>
    <lineage>
        <taxon>Eukaryota</taxon>
        <taxon>Fungi</taxon>
        <taxon>Dikarya</taxon>
        <taxon>Ascomycota</taxon>
        <taxon>Pezizomycotina</taxon>
        <taxon>Sordariomycetes</taxon>
        <taxon>Xylariomycetidae</taxon>
        <taxon>Xylariales</taxon>
        <taxon>Xylariaceae</taxon>
        <taxon>Xylaria</taxon>
    </lineage>
</organism>
<dbReference type="InterPro" id="IPR051122">
    <property type="entry name" value="SDR_DHRS6-like"/>
</dbReference>
<dbReference type="PANTHER" id="PTHR43477">
    <property type="entry name" value="DIHYDROANTICAPSIN 7-DEHYDROGENASE"/>
    <property type="match status" value="1"/>
</dbReference>
<dbReference type="InterPro" id="IPR036291">
    <property type="entry name" value="NAD(P)-bd_dom_sf"/>
</dbReference>
<evidence type="ECO:0000256" key="3">
    <source>
        <dbReference type="ARBA" id="ARBA00023002"/>
    </source>
</evidence>
<accession>A0A439D2A9</accession>
<name>A0A439D2A9_9PEZI</name>
<dbReference type="PRINTS" id="PR00081">
    <property type="entry name" value="GDHRDH"/>
</dbReference>
<dbReference type="Proteomes" id="UP000286045">
    <property type="component" value="Unassembled WGS sequence"/>
</dbReference>
<dbReference type="SUPFAM" id="SSF51735">
    <property type="entry name" value="NAD(P)-binding Rossmann-fold domains"/>
    <property type="match status" value="1"/>
</dbReference>
<comment type="caution">
    <text evidence="4">The sequence shown here is derived from an EMBL/GenBank/DDBJ whole genome shotgun (WGS) entry which is preliminary data.</text>
</comment>
<keyword evidence="5" id="KW-1185">Reference proteome</keyword>
<protein>
    <recommendedName>
        <fullName evidence="6">Ketoreductase (KR) domain-containing protein</fullName>
    </recommendedName>
</protein>
<dbReference type="InterPro" id="IPR002347">
    <property type="entry name" value="SDR_fam"/>
</dbReference>
<dbReference type="GO" id="GO:0016491">
    <property type="term" value="F:oxidoreductase activity"/>
    <property type="evidence" value="ECO:0007669"/>
    <property type="project" value="UniProtKB-KW"/>
</dbReference>
<evidence type="ECO:0000313" key="5">
    <source>
        <dbReference type="Proteomes" id="UP000286045"/>
    </source>
</evidence>
<dbReference type="AlphaFoldDB" id="A0A439D2A9"/>
<proteinExistence type="inferred from homology"/>
<dbReference type="CDD" id="cd05233">
    <property type="entry name" value="SDR_c"/>
    <property type="match status" value="1"/>
</dbReference>
<gene>
    <name evidence="4" type="ORF">EKO27_g6524</name>
</gene>
<dbReference type="InterPro" id="IPR057571">
    <property type="entry name" value="SDR_PhqE-like"/>
</dbReference>
<evidence type="ECO:0000256" key="2">
    <source>
        <dbReference type="ARBA" id="ARBA00022857"/>
    </source>
</evidence>